<dbReference type="EMBL" id="UHDP01000003">
    <property type="protein sequence ID" value="SUM45513.1"/>
    <property type="molecule type" value="Genomic_DNA"/>
</dbReference>
<feature type="binding site" evidence="3">
    <location>
        <position position="125"/>
    </location>
    <ligand>
        <name>Zn(2+)</name>
        <dbReference type="ChEBI" id="CHEBI:29105"/>
        <label>2</label>
    </ligand>
</feature>
<dbReference type="Gene3D" id="3.30.70.360">
    <property type="match status" value="1"/>
</dbReference>
<keyword evidence="2 6" id="KW-0378">Hydrolase</keyword>
<feature type="binding site" evidence="4">
    <location>
        <position position="286"/>
    </location>
    <ligand>
        <name>allantoate</name>
        <dbReference type="ChEBI" id="CHEBI:17536"/>
    </ligand>
</feature>
<evidence type="ECO:0000256" key="2">
    <source>
        <dbReference type="ARBA" id="ARBA00022801"/>
    </source>
</evidence>
<protein>
    <submittedName>
        <fullName evidence="6">Putative N-carbamoyl-beta-alanine amidohydrolase</fullName>
        <ecNumber evidence="6">3.-.-.-</ecNumber>
        <ecNumber evidence="6">3.5.1.6</ecNumber>
    </submittedName>
</protein>
<feature type="binding site" evidence="3">
    <location>
        <position position="90"/>
    </location>
    <ligand>
        <name>Zn(2+)</name>
        <dbReference type="ChEBI" id="CHEBI:29105"/>
        <label>2</label>
    </ligand>
</feature>
<accession>A0A380G5F7</accession>
<dbReference type="STRING" id="1141106.GCA_000308095_00924"/>
<feature type="binding site" evidence="3">
    <location>
        <position position="187"/>
    </location>
    <ligand>
        <name>Zn(2+)</name>
        <dbReference type="ChEBI" id="CHEBI:29105"/>
        <label>1</label>
    </ligand>
</feature>
<evidence type="ECO:0000313" key="6">
    <source>
        <dbReference type="EMBL" id="SUM45513.1"/>
    </source>
</evidence>
<dbReference type="PANTHER" id="PTHR32494">
    <property type="entry name" value="ALLANTOATE DEIMINASE-RELATED"/>
    <property type="match status" value="1"/>
</dbReference>
<dbReference type="NCBIfam" id="NF006771">
    <property type="entry name" value="PRK09290.1-5"/>
    <property type="match status" value="1"/>
</dbReference>
<feature type="binding site" evidence="3">
    <location>
        <position position="79"/>
    </location>
    <ligand>
        <name>Zn(2+)</name>
        <dbReference type="ChEBI" id="CHEBI:29105"/>
        <label>1</label>
    </ligand>
</feature>
<proteinExistence type="inferred from homology"/>
<evidence type="ECO:0000256" key="1">
    <source>
        <dbReference type="ARBA" id="ARBA00006153"/>
    </source>
</evidence>
<dbReference type="InterPro" id="IPR010158">
    <property type="entry name" value="Amidase_Cbmase"/>
</dbReference>
<dbReference type="GO" id="GO:0046872">
    <property type="term" value="F:metal ion binding"/>
    <property type="evidence" value="ECO:0007669"/>
    <property type="project" value="UniProtKB-KW"/>
</dbReference>
<dbReference type="Pfam" id="PF01546">
    <property type="entry name" value="Peptidase_M20"/>
    <property type="match status" value="1"/>
</dbReference>
<dbReference type="PIRSF" id="PIRSF001235">
    <property type="entry name" value="Amidase_carbamoylase"/>
    <property type="match status" value="1"/>
</dbReference>
<keyword evidence="3" id="KW-0479">Metal-binding</keyword>
<evidence type="ECO:0000256" key="4">
    <source>
        <dbReference type="PIRSR" id="PIRSR001235-2"/>
    </source>
</evidence>
<reference evidence="6 7" key="1">
    <citation type="submission" date="2018-06" db="EMBL/GenBank/DDBJ databases">
        <authorList>
            <consortium name="Pathogen Informatics"/>
            <person name="Doyle S."/>
        </authorList>
    </citation>
    <scope>NUCLEOTIDE SEQUENCE [LARGE SCALE GENOMIC DNA]</scope>
    <source>
        <strain evidence="7">NCTC 11048</strain>
    </source>
</reference>
<dbReference type="GO" id="GO:0016813">
    <property type="term" value="F:hydrolase activity, acting on carbon-nitrogen (but not peptide) bonds, in linear amidines"/>
    <property type="evidence" value="ECO:0007669"/>
    <property type="project" value="InterPro"/>
</dbReference>
<dbReference type="OrthoDB" id="9808195at2"/>
<name>A0A380G5F7_STAIN</name>
<dbReference type="NCBIfam" id="TIGR01879">
    <property type="entry name" value="hydantase"/>
    <property type="match status" value="1"/>
</dbReference>
<evidence type="ECO:0000259" key="5">
    <source>
        <dbReference type="Pfam" id="PF07687"/>
    </source>
</evidence>
<dbReference type="InterPro" id="IPR036264">
    <property type="entry name" value="Bact_exopeptidase_dim_dom"/>
</dbReference>
<dbReference type="PROSITE" id="PS00758">
    <property type="entry name" value="ARGE_DAPE_CPG2_1"/>
    <property type="match status" value="1"/>
</dbReference>
<dbReference type="Gene3D" id="3.40.630.10">
    <property type="entry name" value="Zn peptidases"/>
    <property type="match status" value="1"/>
</dbReference>
<comment type="cofactor">
    <cofactor evidence="3">
        <name>Zn(2+)</name>
        <dbReference type="ChEBI" id="CHEBI:29105"/>
    </cofactor>
    <text evidence="3">Binds 2 Zn(2+) ions per subunit.</text>
</comment>
<dbReference type="GO" id="GO:0003837">
    <property type="term" value="F:beta-ureidopropionase activity"/>
    <property type="evidence" value="ECO:0007669"/>
    <property type="project" value="UniProtKB-EC"/>
</dbReference>
<dbReference type="CDD" id="cd03884">
    <property type="entry name" value="M20_bAS"/>
    <property type="match status" value="1"/>
</dbReference>
<dbReference type="SUPFAM" id="SSF53187">
    <property type="entry name" value="Zn-dependent exopeptidases"/>
    <property type="match status" value="1"/>
</dbReference>
<evidence type="ECO:0000256" key="3">
    <source>
        <dbReference type="PIRSR" id="PIRSR001235-1"/>
    </source>
</evidence>
<dbReference type="Pfam" id="PF07687">
    <property type="entry name" value="M20_dimer"/>
    <property type="match status" value="1"/>
</dbReference>
<dbReference type="AlphaFoldDB" id="A0A380G5F7"/>
<dbReference type="Proteomes" id="UP000255549">
    <property type="component" value="Unassembled WGS sequence"/>
</dbReference>
<dbReference type="EC" id="3.5.1.6" evidence="6"/>
<dbReference type="EC" id="3.-.-.-" evidence="6"/>
<organism evidence="6 7">
    <name type="scientific">Staphylococcus intermedius NCTC 11048</name>
    <dbReference type="NCBI Taxonomy" id="1141106"/>
    <lineage>
        <taxon>Bacteria</taxon>
        <taxon>Bacillati</taxon>
        <taxon>Bacillota</taxon>
        <taxon>Bacilli</taxon>
        <taxon>Bacillales</taxon>
        <taxon>Staphylococcaceae</taxon>
        <taxon>Staphylococcus</taxon>
        <taxon>Staphylococcus intermedius group</taxon>
    </lineage>
</organism>
<feature type="binding site" evidence="3">
    <location>
        <position position="90"/>
    </location>
    <ligand>
        <name>Zn(2+)</name>
        <dbReference type="ChEBI" id="CHEBI:29105"/>
        <label>1</label>
    </ligand>
</feature>
<evidence type="ECO:0000313" key="7">
    <source>
        <dbReference type="Proteomes" id="UP000255549"/>
    </source>
</evidence>
<dbReference type="InterPro" id="IPR011650">
    <property type="entry name" value="Peptidase_M20_dimer"/>
</dbReference>
<feature type="binding site" evidence="4">
    <location>
        <position position="273"/>
    </location>
    <ligand>
        <name>allantoate</name>
        <dbReference type="ChEBI" id="CHEBI:17536"/>
    </ligand>
</feature>
<feature type="domain" description="Peptidase M20 dimerisation" evidence="5">
    <location>
        <begin position="213"/>
        <end position="308"/>
    </location>
</feature>
<keyword evidence="7" id="KW-1185">Reference proteome</keyword>
<keyword evidence="3" id="KW-0862">Zinc</keyword>
<dbReference type="PANTHER" id="PTHR32494:SF5">
    <property type="entry name" value="ALLANTOATE AMIDOHYDROLASE"/>
    <property type="match status" value="1"/>
</dbReference>
<dbReference type="RefSeq" id="WP_019168801.1">
    <property type="nucleotide sequence ID" value="NZ_CAIB01000176.1"/>
</dbReference>
<gene>
    <name evidence="6" type="primary">amaB</name>
    <name evidence="6" type="ORF">NCTC11048_00497</name>
</gene>
<dbReference type="SUPFAM" id="SSF55031">
    <property type="entry name" value="Bacterial exopeptidase dimerisation domain"/>
    <property type="match status" value="1"/>
</dbReference>
<dbReference type="InterPro" id="IPR002933">
    <property type="entry name" value="Peptidase_M20"/>
</dbReference>
<feature type="binding site" evidence="4">
    <location>
        <position position="212"/>
    </location>
    <ligand>
        <name>allantoate</name>
        <dbReference type="ChEBI" id="CHEBI:17536"/>
    </ligand>
</feature>
<comment type="similarity">
    <text evidence="1">Belongs to the peptidase M20 family.</text>
</comment>
<feature type="binding site" evidence="3">
    <location>
        <position position="380"/>
    </location>
    <ligand>
        <name>Zn(2+)</name>
        <dbReference type="ChEBI" id="CHEBI:29105"/>
        <label>2</label>
    </ligand>
</feature>
<dbReference type="InterPro" id="IPR001261">
    <property type="entry name" value="ArgE/DapE_CS"/>
</dbReference>
<sequence length="414" mass="45568">MKLTRVLKTLNSFNNLGLSTSLKGINRLAFTHNERLAALKFSMYCQEEGLQVYFDGIGNVIARREGRYPDLPPVLIGSHIDTVPEGGRYDGLLGVVGALEFVRYLNDQQIETDHPIEIIAFTCEESARFNVATLGSRYYCGDLSTEEMKKLSDQDGKTLYEVVQETVTTQAVDRKPAPQPKAYVELHIEQGPVLEKTATDIGIVTHIAAPQRFKLTLQGVTSHSGATPMMMRQDALTCAAEIITQIEAIGQRYQESGLVVTVGHIDIRPNTMNAIPGEATLFIDLRSIDTTARDEAAAAIEQAIATTTQQRDIQYTLTTLTEETPTQLSQPIGQMIESICQSNEITYQYLFSGAGHDAMQLAKCCPTSMIFIPCEKGISHSPDENVTDAQIRIGVEVLIQTALQLSYKTTQVSS</sequence>